<sequence length="114" mass="12704">MRTQTRSPDSTAAGLRPCTGVTMANYTAAQAAERFRVHRTTVLSWRNRGWCDPDTGKHRTLSPALDPVTGTPLKDPKTGALLFPESELVLAEQQTRAQHRRSHRRSRALVSARI</sequence>
<evidence type="ECO:0000313" key="2">
    <source>
        <dbReference type="EMBL" id="PRY56454.1"/>
    </source>
</evidence>
<comment type="caution">
    <text evidence="2">The sequence shown here is derived from an EMBL/GenBank/DDBJ whole genome shotgun (WGS) entry which is preliminary data.</text>
</comment>
<evidence type="ECO:0008006" key="4">
    <source>
        <dbReference type="Google" id="ProtNLM"/>
    </source>
</evidence>
<evidence type="ECO:0000256" key="1">
    <source>
        <dbReference type="SAM" id="MobiDB-lite"/>
    </source>
</evidence>
<dbReference type="EMBL" id="PVTJ01000009">
    <property type="protein sequence ID" value="PRY56454.1"/>
    <property type="molecule type" value="Genomic_DNA"/>
</dbReference>
<dbReference type="AlphaFoldDB" id="A0A2T0UF00"/>
<feature type="region of interest" description="Disordered" evidence="1">
    <location>
        <begin position="95"/>
        <end position="114"/>
    </location>
</feature>
<feature type="compositionally biased region" description="Basic residues" evidence="1">
    <location>
        <begin position="97"/>
        <end position="107"/>
    </location>
</feature>
<gene>
    <name evidence="2" type="ORF">B0I28_109103</name>
</gene>
<proteinExistence type="predicted"/>
<keyword evidence="3" id="KW-1185">Reference proteome</keyword>
<reference evidence="2 3" key="1">
    <citation type="submission" date="2018-03" db="EMBL/GenBank/DDBJ databases">
        <title>Genomic Encyclopedia of Type Strains, Phase III (KMG-III): the genomes of soil and plant-associated and newly described type strains.</title>
        <authorList>
            <person name="Whitman W."/>
        </authorList>
    </citation>
    <scope>NUCLEOTIDE SEQUENCE [LARGE SCALE GENOMIC DNA]</scope>
    <source>
        <strain evidence="2 3">CGMCC 4.7067</strain>
    </source>
</reference>
<organism evidence="2 3">
    <name type="scientific">Glycomyces artemisiae</name>
    <dbReference type="NCBI Taxonomy" id="1076443"/>
    <lineage>
        <taxon>Bacteria</taxon>
        <taxon>Bacillati</taxon>
        <taxon>Actinomycetota</taxon>
        <taxon>Actinomycetes</taxon>
        <taxon>Glycomycetales</taxon>
        <taxon>Glycomycetaceae</taxon>
        <taxon>Glycomyces</taxon>
    </lineage>
</organism>
<dbReference type="Proteomes" id="UP000238176">
    <property type="component" value="Unassembled WGS sequence"/>
</dbReference>
<accession>A0A2T0UF00</accession>
<feature type="region of interest" description="Disordered" evidence="1">
    <location>
        <begin position="53"/>
        <end position="75"/>
    </location>
</feature>
<protein>
    <recommendedName>
        <fullName evidence="4">Helix-turn-helix protein</fullName>
    </recommendedName>
</protein>
<evidence type="ECO:0000313" key="3">
    <source>
        <dbReference type="Proteomes" id="UP000238176"/>
    </source>
</evidence>
<name>A0A2T0UF00_9ACTN</name>